<evidence type="ECO:0000313" key="4">
    <source>
        <dbReference type="Proteomes" id="UP000631535"/>
    </source>
</evidence>
<feature type="coiled-coil region" evidence="1">
    <location>
        <begin position="139"/>
        <end position="166"/>
    </location>
</feature>
<organism evidence="3 4">
    <name type="scientific">Streptomyces daqingensis</name>
    <dbReference type="NCBI Taxonomy" id="1472640"/>
    <lineage>
        <taxon>Bacteria</taxon>
        <taxon>Bacillati</taxon>
        <taxon>Actinomycetota</taxon>
        <taxon>Actinomycetes</taxon>
        <taxon>Kitasatosporales</taxon>
        <taxon>Streptomycetaceae</taxon>
        <taxon>Streptomyces</taxon>
    </lineage>
</organism>
<keyword evidence="4" id="KW-1185">Reference proteome</keyword>
<proteinExistence type="predicted"/>
<name>A0ABQ2MJ54_9ACTN</name>
<dbReference type="EMBL" id="BMMP01000011">
    <property type="protein sequence ID" value="GGO52579.1"/>
    <property type="molecule type" value="Genomic_DNA"/>
</dbReference>
<evidence type="ECO:0000256" key="1">
    <source>
        <dbReference type="SAM" id="Coils"/>
    </source>
</evidence>
<feature type="coiled-coil region" evidence="1">
    <location>
        <begin position="70"/>
        <end position="97"/>
    </location>
</feature>
<evidence type="ECO:0000313" key="3">
    <source>
        <dbReference type="EMBL" id="GGO52579.1"/>
    </source>
</evidence>
<keyword evidence="1" id="KW-0175">Coiled coil</keyword>
<accession>A0ABQ2MJ54</accession>
<comment type="caution">
    <text evidence="3">The sequence shown here is derived from an EMBL/GenBank/DDBJ whole genome shotgun (WGS) entry which is preliminary data.</text>
</comment>
<sequence length="718" mass="78561">MVTYENLYHLNLKPLESAAEAWQLRHKRLSEAAEDFDRDVVKAVDKAGWEESSQTEETAKSRLSHEHQELEQAGKVAKAVQDNLESAARRLKTKKRALVDLVETEIPKKFRVTDQGQVVPGDSFAADPKPGVTAPGYPRQEDAQEADQWQRRINKLLEEAATIDENAAARLRQNFQDDDDGSQFRNDAFAGGKADASADAGRAARLARKGDDMSLAEIKQLDGLMKEHGKDPAFASKFATSMGGKGTLDFWYGLRPGIISKDNPRHKAIEAMRGSLSRTLGTASGSGAPGMEQWKRDVIAAGDERQGKGDRNEPYGFQVMSDLMQEGEWDGEFLGDYGRELLTFEREAVEDGTSPKWLWQGPDAMANDPYPPERSWGNDPVTGLLKGVSNNPDAATDLFNDKSLFKDTSAYADQGLVNMPFIADEKESYSTAEYLLHHREYFDTEGNGKNPSLDALGDAMFAASSGRPPGDTTSPYLPPTPDQVAATNNSLHGLAENDKFPPELRDDAAKMVAHQGRNTYDSMALPRTMDAPLDRADLAKVTTEIAHDGAAYGTLEKHLNEVAINDIETENKYPGNSLDRAGRVNGFLEYTANSALSDDEEEKIDKGEWSASAAGSVASTGLGYIPVVGDALSGTSELVIEGAKTDHEDKVEETAEGKRQEVYEGRTGKMAALVEKWEDENGNWAAEQPSGYSTQELHSRISKEAANGREEAKFAEGK</sequence>
<dbReference type="RefSeq" id="WP_189038268.1">
    <property type="nucleotide sequence ID" value="NZ_BMMP01000011.1"/>
</dbReference>
<protein>
    <recommendedName>
        <fullName evidence="5">AG2 protein</fullName>
    </recommendedName>
</protein>
<feature type="compositionally biased region" description="Basic and acidic residues" evidence="2">
    <location>
        <begin position="57"/>
        <end position="69"/>
    </location>
</feature>
<reference evidence="4" key="1">
    <citation type="journal article" date="2019" name="Int. J. Syst. Evol. Microbiol.">
        <title>The Global Catalogue of Microorganisms (GCM) 10K type strain sequencing project: providing services to taxonomists for standard genome sequencing and annotation.</title>
        <authorList>
            <consortium name="The Broad Institute Genomics Platform"/>
            <consortium name="The Broad Institute Genome Sequencing Center for Infectious Disease"/>
            <person name="Wu L."/>
            <person name="Ma J."/>
        </authorList>
    </citation>
    <scope>NUCLEOTIDE SEQUENCE [LARGE SCALE GENOMIC DNA]</scope>
    <source>
        <strain evidence="4">CGMCC 4.7178</strain>
    </source>
</reference>
<evidence type="ECO:0000256" key="2">
    <source>
        <dbReference type="SAM" id="MobiDB-lite"/>
    </source>
</evidence>
<gene>
    <name evidence="3" type="ORF">GCM10012287_37240</name>
</gene>
<dbReference type="Proteomes" id="UP000631535">
    <property type="component" value="Unassembled WGS sequence"/>
</dbReference>
<evidence type="ECO:0008006" key="5">
    <source>
        <dbReference type="Google" id="ProtNLM"/>
    </source>
</evidence>
<feature type="region of interest" description="Disordered" evidence="2">
    <location>
        <begin position="47"/>
        <end position="69"/>
    </location>
</feature>